<evidence type="ECO:0000259" key="1">
    <source>
        <dbReference type="Pfam" id="PF14534"/>
    </source>
</evidence>
<evidence type="ECO:0000313" key="2">
    <source>
        <dbReference type="EMBL" id="PWU50246.1"/>
    </source>
</evidence>
<name>A0A317KB09_9ACTN</name>
<feature type="domain" description="DUF4440" evidence="1">
    <location>
        <begin position="9"/>
        <end position="119"/>
    </location>
</feature>
<dbReference type="EMBL" id="QGSV01000113">
    <property type="protein sequence ID" value="PWU50246.1"/>
    <property type="molecule type" value="Genomic_DNA"/>
</dbReference>
<dbReference type="InterPro" id="IPR027843">
    <property type="entry name" value="DUF4440"/>
</dbReference>
<accession>A0A317KB09</accession>
<organism evidence="2 3">
    <name type="scientific">Micromonospora globispora</name>
    <dbReference type="NCBI Taxonomy" id="1450148"/>
    <lineage>
        <taxon>Bacteria</taxon>
        <taxon>Bacillati</taxon>
        <taxon>Actinomycetota</taxon>
        <taxon>Actinomycetes</taxon>
        <taxon>Micromonosporales</taxon>
        <taxon>Micromonosporaceae</taxon>
        <taxon>Micromonospora</taxon>
    </lineage>
</organism>
<dbReference type="Gene3D" id="3.10.450.50">
    <property type="match status" value="1"/>
</dbReference>
<protein>
    <submittedName>
        <fullName evidence="2">DUF4440 domain-containing protein</fullName>
    </submittedName>
</protein>
<gene>
    <name evidence="2" type="ORF">DLJ46_07590</name>
</gene>
<dbReference type="AlphaFoldDB" id="A0A317KB09"/>
<dbReference type="InterPro" id="IPR011944">
    <property type="entry name" value="Steroid_delta5-4_isomerase"/>
</dbReference>
<dbReference type="RefSeq" id="WP_109943949.1">
    <property type="nucleotide sequence ID" value="NZ_QGSV01000113.1"/>
</dbReference>
<dbReference type="Proteomes" id="UP000245683">
    <property type="component" value="Unassembled WGS sequence"/>
</dbReference>
<comment type="caution">
    <text evidence="2">The sequence shown here is derived from an EMBL/GenBank/DDBJ whole genome shotgun (WGS) entry which is preliminary data.</text>
</comment>
<dbReference type="OrthoDB" id="9803476at2"/>
<reference evidence="3" key="1">
    <citation type="submission" date="2018-05" db="EMBL/GenBank/DDBJ databases">
        <title>Micromonospora globispora sp. nov. and Micromonospora rugosa sp. nov., isolated from marine sediment.</title>
        <authorList>
            <person name="Carro L."/>
            <person name="Aysel V."/>
            <person name="Cetin D."/>
            <person name="Igual J.M."/>
            <person name="Klenk H.-P."/>
            <person name="Trujillo M.E."/>
            <person name="Sahin N."/>
        </authorList>
    </citation>
    <scope>NUCLEOTIDE SEQUENCE [LARGE SCALE GENOMIC DNA]</scope>
    <source>
        <strain evidence="3">S2904</strain>
    </source>
</reference>
<keyword evidence="3" id="KW-1185">Reference proteome</keyword>
<dbReference type="Pfam" id="PF14534">
    <property type="entry name" value="DUF4440"/>
    <property type="match status" value="1"/>
</dbReference>
<dbReference type="NCBIfam" id="TIGR02246">
    <property type="entry name" value="SgcJ/EcaC family oxidoreductase"/>
    <property type="match status" value="1"/>
</dbReference>
<proteinExistence type="predicted"/>
<evidence type="ECO:0000313" key="3">
    <source>
        <dbReference type="Proteomes" id="UP000245683"/>
    </source>
</evidence>
<dbReference type="SUPFAM" id="SSF54427">
    <property type="entry name" value="NTF2-like"/>
    <property type="match status" value="1"/>
</dbReference>
<dbReference type="InterPro" id="IPR032710">
    <property type="entry name" value="NTF2-like_dom_sf"/>
</dbReference>
<sequence length="151" mass="16249">MSQPADAAVRDLYARLLDGWNRRSAQDMAVLFATDGTLIGFDGSVATGTEIVEHLAPIFADHPTAAYVAKVRGVRLLGPTTALLRAIVGMIPPGAGDVNPAANAHQTLLAEEAAGTWRIVLFQNTPAQYHGRPHLVERHTAELRPLLPQDR</sequence>